<dbReference type="SUPFAM" id="SSF140931">
    <property type="entry name" value="Fic-like"/>
    <property type="match status" value="1"/>
</dbReference>
<protein>
    <submittedName>
        <fullName evidence="4">Fic family protein</fullName>
    </submittedName>
</protein>
<comment type="caution">
    <text evidence="4">The sequence shown here is derived from an EMBL/GenBank/DDBJ whole genome shotgun (WGS) entry which is preliminary data.</text>
</comment>
<dbReference type="PROSITE" id="PS51459">
    <property type="entry name" value="FIDO"/>
    <property type="match status" value="1"/>
</dbReference>
<dbReference type="PANTHER" id="PTHR13504">
    <property type="entry name" value="FIDO DOMAIN-CONTAINING PROTEIN DDB_G0283145"/>
    <property type="match status" value="1"/>
</dbReference>
<keyword evidence="5" id="KW-1185">Reference proteome</keyword>
<feature type="binding site" evidence="2">
    <location>
        <begin position="268"/>
        <end position="269"/>
    </location>
    <ligand>
        <name>ATP</name>
        <dbReference type="ChEBI" id="CHEBI:30616"/>
    </ligand>
</feature>
<accession>A0AA43Q7J2</accession>
<evidence type="ECO:0000256" key="2">
    <source>
        <dbReference type="PIRSR" id="PIRSR640198-2"/>
    </source>
</evidence>
<dbReference type="GO" id="GO:0005524">
    <property type="term" value="F:ATP binding"/>
    <property type="evidence" value="ECO:0007669"/>
    <property type="project" value="UniProtKB-KW"/>
</dbReference>
<name>A0AA43Q7J2_9GAMM</name>
<organism evidence="4 5">
    <name type="scientific">Candidatus Methylobacter titanis</name>
    <dbReference type="NCBI Taxonomy" id="3053457"/>
    <lineage>
        <taxon>Bacteria</taxon>
        <taxon>Pseudomonadati</taxon>
        <taxon>Pseudomonadota</taxon>
        <taxon>Gammaproteobacteria</taxon>
        <taxon>Methylococcales</taxon>
        <taxon>Methylococcaceae</taxon>
        <taxon>Methylobacter</taxon>
    </lineage>
</organism>
<dbReference type="AlphaFoldDB" id="A0AA43Q7J2"/>
<evidence type="ECO:0000256" key="1">
    <source>
        <dbReference type="PIRSR" id="PIRSR640198-1"/>
    </source>
</evidence>
<dbReference type="PANTHER" id="PTHR13504:SF38">
    <property type="entry name" value="FIDO DOMAIN-CONTAINING PROTEIN"/>
    <property type="match status" value="1"/>
</dbReference>
<feature type="active site" evidence="1">
    <location>
        <position position="232"/>
    </location>
</feature>
<dbReference type="EMBL" id="JAQSDF010000064">
    <property type="protein sequence ID" value="MDI1232170.1"/>
    <property type="molecule type" value="Genomic_DNA"/>
</dbReference>
<gene>
    <name evidence="4" type="ORF">PSU93_13570</name>
</gene>
<evidence type="ECO:0000313" key="4">
    <source>
        <dbReference type="EMBL" id="MDI1232170.1"/>
    </source>
</evidence>
<proteinExistence type="predicted"/>
<dbReference type="InterPro" id="IPR036597">
    <property type="entry name" value="Fido-like_dom_sf"/>
</dbReference>
<dbReference type="Proteomes" id="UP001160519">
    <property type="component" value="Unassembled WGS sequence"/>
</dbReference>
<keyword evidence="2" id="KW-0067">ATP-binding</keyword>
<dbReference type="Pfam" id="PF02661">
    <property type="entry name" value="Fic"/>
    <property type="match status" value="1"/>
</dbReference>
<evidence type="ECO:0000313" key="5">
    <source>
        <dbReference type="Proteomes" id="UP001160519"/>
    </source>
</evidence>
<keyword evidence="2" id="KW-0547">Nucleotide-binding</keyword>
<dbReference type="InterPro" id="IPR040198">
    <property type="entry name" value="Fido_containing"/>
</dbReference>
<dbReference type="InterPro" id="IPR003812">
    <property type="entry name" value="Fido"/>
</dbReference>
<dbReference type="Gene3D" id="1.10.3290.10">
    <property type="entry name" value="Fido-like domain"/>
    <property type="match status" value="1"/>
</dbReference>
<feature type="binding site" evidence="2">
    <location>
        <begin position="236"/>
        <end position="243"/>
    </location>
    <ligand>
        <name>ATP</name>
        <dbReference type="ChEBI" id="CHEBI:30616"/>
    </ligand>
</feature>
<feature type="domain" description="Fido" evidence="3">
    <location>
        <begin position="157"/>
        <end position="290"/>
    </location>
</feature>
<sequence>MKYNAISLLDKLDQLQAMFFYSTKLAEAIGVSRRTLLNWRQKPESISAKCRLDIDVLYCRHFLIPEWDDPKQSFEAVLLPDDMPHNEALFLPFLRRLSYGTIEIETGMAKADFDNIIDGKKLPKNMDRQTFLEGFNAFMTHKQLWQRIVEHSEPMPITVENIKTLHADFMRGIYDNAGFFSTKIRVMGQLDGVQTTDPEDIDEEMYRWVYKEAKSATLEAIAKAHAYFILIHPFGDGNGRVGRALVMAQCLNARLMPPVFDGENRAMYYAAMEYAMKHGRYAPLIRLFYQAVKSK</sequence>
<evidence type="ECO:0000259" key="3">
    <source>
        <dbReference type="PROSITE" id="PS51459"/>
    </source>
</evidence>
<reference evidence="4" key="1">
    <citation type="submission" date="2023-01" db="EMBL/GenBank/DDBJ databases">
        <title>Biogeochemical cycle of methane in antarctic sediments.</title>
        <authorList>
            <person name="Roldan D.M."/>
            <person name="Menes R.J."/>
        </authorList>
    </citation>
    <scope>NUCLEOTIDE SEQUENCE [LARGE SCALE GENOMIC DNA]</scope>
    <source>
        <strain evidence="4">K-2018 MAG008</strain>
    </source>
</reference>